<dbReference type="PANTHER" id="PTHR34219:SF3">
    <property type="entry name" value="BLL7967 PROTEIN"/>
    <property type="match status" value="1"/>
</dbReference>
<feature type="transmembrane region" description="Helical" evidence="1">
    <location>
        <begin position="182"/>
        <end position="208"/>
    </location>
</feature>
<keyword evidence="3" id="KW-1185">Reference proteome</keyword>
<protein>
    <submittedName>
        <fullName evidence="2">PepSY-associated TM helix domain-containing protein</fullName>
    </submittedName>
</protein>
<feature type="transmembrane region" description="Helical" evidence="1">
    <location>
        <begin position="139"/>
        <end position="161"/>
    </location>
</feature>
<dbReference type="EMBL" id="JAXIVS010000021">
    <property type="protein sequence ID" value="MDY7232547.1"/>
    <property type="molecule type" value="Genomic_DNA"/>
</dbReference>
<keyword evidence="1" id="KW-0472">Membrane</keyword>
<proteinExistence type="predicted"/>
<evidence type="ECO:0000313" key="2">
    <source>
        <dbReference type="EMBL" id="MDY7232547.1"/>
    </source>
</evidence>
<accession>A0ABU5HGG3</accession>
<gene>
    <name evidence="2" type="ORF">SYV04_39540</name>
</gene>
<reference evidence="2 3" key="1">
    <citation type="submission" date="2023-12" db="EMBL/GenBank/DDBJ databases">
        <title>the genome sequence of Hyalangium sp. s54d21.</title>
        <authorList>
            <person name="Zhang X."/>
        </authorList>
    </citation>
    <scope>NUCLEOTIDE SEQUENCE [LARGE SCALE GENOMIC DNA]</scope>
    <source>
        <strain evidence="3">s54d21</strain>
    </source>
</reference>
<comment type="caution">
    <text evidence="2">The sequence shown here is derived from an EMBL/GenBank/DDBJ whole genome shotgun (WGS) entry which is preliminary data.</text>
</comment>
<dbReference type="Pfam" id="PF03929">
    <property type="entry name" value="PepSY_TM"/>
    <property type="match status" value="1"/>
</dbReference>
<organism evidence="2 3">
    <name type="scientific">Hyalangium rubrum</name>
    <dbReference type="NCBI Taxonomy" id="3103134"/>
    <lineage>
        <taxon>Bacteria</taxon>
        <taxon>Pseudomonadati</taxon>
        <taxon>Myxococcota</taxon>
        <taxon>Myxococcia</taxon>
        <taxon>Myxococcales</taxon>
        <taxon>Cystobacterineae</taxon>
        <taxon>Archangiaceae</taxon>
        <taxon>Hyalangium</taxon>
    </lineage>
</organism>
<evidence type="ECO:0000313" key="3">
    <source>
        <dbReference type="Proteomes" id="UP001291309"/>
    </source>
</evidence>
<keyword evidence="1" id="KW-1133">Transmembrane helix</keyword>
<dbReference type="RefSeq" id="WP_321551261.1">
    <property type="nucleotide sequence ID" value="NZ_JAXIVS010000021.1"/>
</dbReference>
<feature type="transmembrane region" description="Helical" evidence="1">
    <location>
        <begin position="12"/>
        <end position="34"/>
    </location>
</feature>
<evidence type="ECO:0000256" key="1">
    <source>
        <dbReference type="SAM" id="Phobius"/>
    </source>
</evidence>
<dbReference type="Proteomes" id="UP001291309">
    <property type="component" value="Unassembled WGS sequence"/>
</dbReference>
<dbReference type="InterPro" id="IPR005625">
    <property type="entry name" value="PepSY-ass_TM"/>
</dbReference>
<sequence length="376" mass="40480">MRLRRFLFKVHLYAGLTVGAVLVVTGLTGAVLVFEEELEGALDPEVRRVVPGPERVPFSQVLAAVVENQGGTQPRMLRIPERHDAPIEAWMGGGRDAVKVYVNPYTAQVLGSRNPSDSVVGIVRDLHIRLLAGKAGETVVGGLGVALLLLSVTGIIVWWPGRRKLAEGFKVRRPLRWRRGNFDLHKVSGAVTLVFLLLAGLTGTALVFPAPFQWMLKPLQASTPKATPTPPGPATGEPLSLDALMAVASRTMPGAHPTRIELPATPDAALKVRMRFPQEPHPNGMSFVFVDRHSGAVLYAESALKASAASRLMALRYPIHIGQIGGMVTRVLAVLTGLSLVGLFFTGLFLWHARTRATPAPRPAQSSTPPTQPSMS</sequence>
<keyword evidence="1" id="KW-0812">Transmembrane</keyword>
<name>A0ABU5HGG3_9BACT</name>
<dbReference type="PANTHER" id="PTHR34219">
    <property type="entry name" value="IRON-REGULATED INNER MEMBRANE PROTEIN-RELATED"/>
    <property type="match status" value="1"/>
</dbReference>
<feature type="transmembrane region" description="Helical" evidence="1">
    <location>
        <begin position="331"/>
        <end position="351"/>
    </location>
</feature>